<feature type="compositionally biased region" description="Basic and acidic residues" evidence="4">
    <location>
        <begin position="119"/>
        <end position="128"/>
    </location>
</feature>
<dbReference type="InterPro" id="IPR050695">
    <property type="entry name" value="N-acetylmuramoyl_amidase_3"/>
</dbReference>
<proteinExistence type="predicted"/>
<evidence type="ECO:0000256" key="3">
    <source>
        <dbReference type="ARBA" id="ARBA00022801"/>
    </source>
</evidence>
<reference evidence="7 8" key="1">
    <citation type="submission" date="2020-08" db="EMBL/GenBank/DDBJ databases">
        <title>Genomic Encyclopedia of Type Strains, Phase IV (KMG-IV): sequencing the most valuable type-strain genomes for metagenomic binning, comparative biology and taxonomic classification.</title>
        <authorList>
            <person name="Goeker M."/>
        </authorList>
    </citation>
    <scope>NUCLEOTIDE SEQUENCE [LARGE SCALE GENOMIC DNA]</scope>
    <source>
        <strain evidence="7 8">DSM 12252</strain>
    </source>
</reference>
<evidence type="ECO:0000256" key="4">
    <source>
        <dbReference type="SAM" id="MobiDB-lite"/>
    </source>
</evidence>
<dbReference type="EMBL" id="JACHIG010000005">
    <property type="protein sequence ID" value="MBB5033201.1"/>
    <property type="molecule type" value="Genomic_DNA"/>
</dbReference>
<dbReference type="GO" id="GO:0009253">
    <property type="term" value="P:peptidoglycan catabolic process"/>
    <property type="evidence" value="ECO:0007669"/>
    <property type="project" value="InterPro"/>
</dbReference>
<feature type="chain" id="PRO_5030860429" description="N-acetylmuramoyl-L-alanine amidase" evidence="5">
    <location>
        <begin position="23"/>
        <end position="494"/>
    </location>
</feature>
<accession>A0A7W8DKT9</accession>
<organism evidence="7 8">
    <name type="scientific">Prosthecobacter vanneervenii</name>
    <dbReference type="NCBI Taxonomy" id="48466"/>
    <lineage>
        <taxon>Bacteria</taxon>
        <taxon>Pseudomonadati</taxon>
        <taxon>Verrucomicrobiota</taxon>
        <taxon>Verrucomicrobiia</taxon>
        <taxon>Verrucomicrobiales</taxon>
        <taxon>Verrucomicrobiaceae</taxon>
        <taxon>Prosthecobacter</taxon>
    </lineage>
</organism>
<keyword evidence="3" id="KW-0378">Hydrolase</keyword>
<evidence type="ECO:0000256" key="2">
    <source>
        <dbReference type="ARBA" id="ARBA00011901"/>
    </source>
</evidence>
<evidence type="ECO:0000259" key="6">
    <source>
        <dbReference type="SMART" id="SM00646"/>
    </source>
</evidence>
<keyword evidence="8" id="KW-1185">Reference proteome</keyword>
<comment type="caution">
    <text evidence="7">The sequence shown here is derived from an EMBL/GenBank/DDBJ whole genome shotgun (WGS) entry which is preliminary data.</text>
</comment>
<evidence type="ECO:0000256" key="1">
    <source>
        <dbReference type="ARBA" id="ARBA00001561"/>
    </source>
</evidence>
<feature type="compositionally biased region" description="Basic and acidic residues" evidence="4">
    <location>
        <begin position="169"/>
        <end position="178"/>
    </location>
</feature>
<dbReference type="PANTHER" id="PTHR30404">
    <property type="entry name" value="N-ACETYLMURAMOYL-L-ALANINE AMIDASE"/>
    <property type="match status" value="1"/>
</dbReference>
<gene>
    <name evidence="7" type="ORF">HNQ65_002784</name>
</gene>
<evidence type="ECO:0000313" key="8">
    <source>
        <dbReference type="Proteomes" id="UP000590740"/>
    </source>
</evidence>
<dbReference type="SUPFAM" id="SSF53187">
    <property type="entry name" value="Zn-dependent exopeptidases"/>
    <property type="match status" value="1"/>
</dbReference>
<dbReference type="RefSeq" id="WP_184340113.1">
    <property type="nucleotide sequence ID" value="NZ_JACHIG010000005.1"/>
</dbReference>
<dbReference type="SMART" id="SM00646">
    <property type="entry name" value="Ami_3"/>
    <property type="match status" value="1"/>
</dbReference>
<feature type="signal peptide" evidence="5">
    <location>
        <begin position="1"/>
        <end position="22"/>
    </location>
</feature>
<dbReference type="CDD" id="cd02696">
    <property type="entry name" value="MurNAc-LAA"/>
    <property type="match status" value="1"/>
</dbReference>
<protein>
    <recommendedName>
        <fullName evidence="2">N-acetylmuramoyl-L-alanine amidase</fullName>
        <ecNumber evidence="2">3.5.1.28</ecNumber>
    </recommendedName>
</protein>
<feature type="compositionally biased region" description="Basic and acidic residues" evidence="4">
    <location>
        <begin position="137"/>
        <end position="154"/>
    </location>
</feature>
<dbReference type="InterPro" id="IPR002508">
    <property type="entry name" value="MurNAc-LAA_cat"/>
</dbReference>
<feature type="domain" description="MurNAc-LAA" evidence="6">
    <location>
        <begin position="349"/>
        <end position="481"/>
    </location>
</feature>
<dbReference type="EC" id="3.5.1.28" evidence="2"/>
<evidence type="ECO:0000313" key="7">
    <source>
        <dbReference type="EMBL" id="MBB5033201.1"/>
    </source>
</evidence>
<dbReference type="Proteomes" id="UP000590740">
    <property type="component" value="Unassembled WGS sequence"/>
</dbReference>
<dbReference type="GO" id="GO:0030288">
    <property type="term" value="C:outer membrane-bounded periplasmic space"/>
    <property type="evidence" value="ECO:0007669"/>
    <property type="project" value="TreeGrafter"/>
</dbReference>
<dbReference type="PANTHER" id="PTHR30404:SF0">
    <property type="entry name" value="N-ACETYLMURAMOYL-L-ALANINE AMIDASE AMIC"/>
    <property type="match status" value="1"/>
</dbReference>
<feature type="region of interest" description="Disordered" evidence="4">
    <location>
        <begin position="29"/>
        <end position="178"/>
    </location>
</feature>
<keyword evidence="5" id="KW-0732">Signal</keyword>
<name>A0A7W8DKT9_9BACT</name>
<dbReference type="AlphaFoldDB" id="A0A7W8DKT9"/>
<evidence type="ECO:0000256" key="5">
    <source>
        <dbReference type="SAM" id="SignalP"/>
    </source>
</evidence>
<dbReference type="GO" id="GO:0008745">
    <property type="term" value="F:N-acetylmuramoyl-L-alanine amidase activity"/>
    <property type="evidence" value="ECO:0007669"/>
    <property type="project" value="UniProtKB-EC"/>
</dbReference>
<feature type="compositionally biased region" description="Basic and acidic residues" evidence="4">
    <location>
        <begin position="54"/>
        <end position="92"/>
    </location>
</feature>
<comment type="catalytic activity">
    <reaction evidence="1">
        <text>Hydrolyzes the link between N-acetylmuramoyl residues and L-amino acid residues in certain cell-wall glycopeptides.</text>
        <dbReference type="EC" id="3.5.1.28"/>
    </reaction>
</comment>
<dbReference type="Pfam" id="PF01520">
    <property type="entry name" value="Amidase_3"/>
    <property type="match status" value="1"/>
</dbReference>
<dbReference type="Gene3D" id="3.40.630.40">
    <property type="entry name" value="Zn-dependent exopeptidases"/>
    <property type="match status" value="1"/>
</dbReference>
<sequence length="494" mass="53406">MTSGLRLTFPKAVIATLALAMATTPFDVTRADDEKPGFFKKIFGGGSKTETPPEPEKKPAPKPETESKPKPKAKPAPEPEKTTSSKKAETGKAPRVIITTTGGKKVEIGKKSTPSKSTPKKEVAKTETPKSTPAPQPKEEPIKDVTKSAARDGDSNAMKGEFKEDDDDKPAPADKSKTVEVLPANGGWEIIKIGGRDYVTAESIRNFYNPVYGFTTFRIQGTHFWLGSSKLILKAQIGSQEMLINNIKFILSFPVQEYNGKVLFSRLDLCKLIDPVLYPSHIQNAEYFDTVVVDAGHGGHDAGARGVYGYEKDFALKMAMTVRTALMQRGFKVILTRANDTFISLGGRVAIANQTPKSIFISLHFNSASTSANGIETWALTPQNAAATISRGGGYNLNGVTGNKQDSANIALATAVHASVISRFKFVDRGIKRAQWSVLTGCKRPGILFEGGFVTNGPECQLIASDTYRQQVSAAIGDAVLNYRKALESAMAKR</sequence>